<protein>
    <recommendedName>
        <fullName evidence="6">Cytochrome c domain-containing protein</fullName>
    </recommendedName>
</protein>
<evidence type="ECO:0000313" key="8">
    <source>
        <dbReference type="Proteomes" id="UP001174909"/>
    </source>
</evidence>
<dbReference type="PANTHER" id="PTHR33751">
    <property type="entry name" value="CBB3-TYPE CYTOCHROME C OXIDASE SUBUNIT FIXP"/>
    <property type="match status" value="1"/>
</dbReference>
<dbReference type="InterPro" id="IPR036909">
    <property type="entry name" value="Cyt_c-like_dom_sf"/>
</dbReference>
<evidence type="ECO:0000256" key="2">
    <source>
        <dbReference type="ARBA" id="ARBA00022617"/>
    </source>
</evidence>
<keyword evidence="8" id="KW-1185">Reference proteome</keyword>
<dbReference type="Gene3D" id="1.10.760.10">
    <property type="entry name" value="Cytochrome c-like domain"/>
    <property type="match status" value="2"/>
</dbReference>
<evidence type="ECO:0000256" key="3">
    <source>
        <dbReference type="ARBA" id="ARBA00022723"/>
    </source>
</evidence>
<dbReference type="Proteomes" id="UP001174909">
    <property type="component" value="Unassembled WGS sequence"/>
</dbReference>
<dbReference type="Pfam" id="PF13442">
    <property type="entry name" value="Cytochrome_CBB3"/>
    <property type="match status" value="1"/>
</dbReference>
<evidence type="ECO:0000256" key="1">
    <source>
        <dbReference type="ARBA" id="ARBA00006488"/>
    </source>
</evidence>
<organism evidence="7 8">
    <name type="scientific">Geodia barretti</name>
    <name type="common">Barrett's horny sponge</name>
    <dbReference type="NCBI Taxonomy" id="519541"/>
    <lineage>
        <taxon>Eukaryota</taxon>
        <taxon>Metazoa</taxon>
        <taxon>Porifera</taxon>
        <taxon>Demospongiae</taxon>
        <taxon>Heteroscleromorpha</taxon>
        <taxon>Tetractinellida</taxon>
        <taxon>Astrophorina</taxon>
        <taxon>Geodiidae</taxon>
        <taxon>Geodia</taxon>
    </lineage>
</organism>
<keyword evidence="4 5" id="KW-0408">Iron</keyword>
<keyword evidence="3 5" id="KW-0479">Metal-binding</keyword>
<comment type="caution">
    <text evidence="7">The sequence shown here is derived from an EMBL/GenBank/DDBJ whole genome shotgun (WGS) entry which is preliminary data.</text>
</comment>
<proteinExistence type="inferred from homology"/>
<feature type="domain" description="Cytochrome c" evidence="6">
    <location>
        <begin position="128"/>
        <end position="228"/>
    </location>
</feature>
<keyword evidence="2 5" id="KW-0349">Heme</keyword>
<dbReference type="GO" id="GO:0046872">
    <property type="term" value="F:metal ion binding"/>
    <property type="evidence" value="ECO:0007669"/>
    <property type="project" value="UniProtKB-KW"/>
</dbReference>
<dbReference type="EMBL" id="CASHTH010003565">
    <property type="protein sequence ID" value="CAI8046475.1"/>
    <property type="molecule type" value="Genomic_DNA"/>
</dbReference>
<reference evidence="7" key="1">
    <citation type="submission" date="2023-03" db="EMBL/GenBank/DDBJ databases">
        <authorList>
            <person name="Steffen K."/>
            <person name="Cardenas P."/>
        </authorList>
    </citation>
    <scope>NUCLEOTIDE SEQUENCE</scope>
</reference>
<dbReference type="InterPro" id="IPR009056">
    <property type="entry name" value="Cyt_c-like_dom"/>
</dbReference>
<dbReference type="GO" id="GO:0009055">
    <property type="term" value="F:electron transfer activity"/>
    <property type="evidence" value="ECO:0007669"/>
    <property type="project" value="InterPro"/>
</dbReference>
<name>A0AA35TDT5_GEOBA</name>
<evidence type="ECO:0000256" key="4">
    <source>
        <dbReference type="ARBA" id="ARBA00023004"/>
    </source>
</evidence>
<dbReference type="GO" id="GO:0020037">
    <property type="term" value="F:heme binding"/>
    <property type="evidence" value="ECO:0007669"/>
    <property type="project" value="InterPro"/>
</dbReference>
<evidence type="ECO:0000256" key="5">
    <source>
        <dbReference type="PROSITE-ProRule" id="PRU00433"/>
    </source>
</evidence>
<dbReference type="InterPro" id="IPR050597">
    <property type="entry name" value="Cytochrome_c_Oxidase_Subunit"/>
</dbReference>
<evidence type="ECO:0000259" key="6">
    <source>
        <dbReference type="PROSITE" id="PS51007"/>
    </source>
</evidence>
<dbReference type="AlphaFoldDB" id="A0AA35TDT5"/>
<evidence type="ECO:0000313" key="7">
    <source>
        <dbReference type="EMBL" id="CAI8046475.1"/>
    </source>
</evidence>
<comment type="similarity">
    <text evidence="1">Belongs to the cytochrome c family.</text>
</comment>
<sequence>MACAQGKKAPEASEAGKALYEDKCAHCHGIEGAGDGSAAENLLPRPRDFTRGLYKIRSTEGSQLPTDQDLFDIISNGMPGSSMPAWSEILTEDERWQLVAHIKTFHDGFEGASPRLIDVSGKVPYSEESVTKGKVFYTNLGCVDCHGVIGRGDGTSAPDLTDEWGFRTWPANLWHPWNYRGGSTTEAIFRRFIGGIAGSPMPSFISSFRLGLTDEESARMTELEFKMDGDGLSEAEEGEYAELEEKLFMFEDIMLKVEEGEELAPDEQTKLNTALKPIFEKSWHLANYVKSLGPMSNHNRRSETKCCALNIAPMRYRA</sequence>
<feature type="domain" description="Cytochrome c" evidence="6">
    <location>
        <begin position="11"/>
        <end position="106"/>
    </location>
</feature>
<accession>A0AA35TDT5</accession>
<dbReference type="SUPFAM" id="SSF46626">
    <property type="entry name" value="Cytochrome c"/>
    <property type="match status" value="2"/>
</dbReference>
<dbReference type="PROSITE" id="PS51007">
    <property type="entry name" value="CYTC"/>
    <property type="match status" value="2"/>
</dbReference>
<gene>
    <name evidence="7" type="ORF">GBAR_LOCUS25714</name>
</gene>
<dbReference type="PANTHER" id="PTHR33751:SF1">
    <property type="entry name" value="CBB3-TYPE CYTOCHROME C OXIDASE SUBUNIT FIXP"/>
    <property type="match status" value="1"/>
</dbReference>
<dbReference type="Pfam" id="PF00034">
    <property type="entry name" value="Cytochrom_C"/>
    <property type="match status" value="1"/>
</dbReference>